<sequence>MSRRDEEYGSGHGHRPRQGYHRESRGGGYHDEQYGGEGSYGREGRRYGDDRYGGGGGGGEHGYRGRGGGGRGGRGGRGRGGDRNKNAMSRYHGKASRELIKEVEELNANDSIGPQFVRVWKYENCQWIKVESLSKGGYYYYNEFTKETKEAAEQPKEIIKAKLIETTAQRQGVKFPTPPKVNWEKVAKNETFRIIEDLKSNSFPIIGDLLKKEIHHYIVEFEPAIKTSDSLRRREVILGRQFFFFFFFFF</sequence>
<protein>
    <submittedName>
        <fullName evidence="2">Uncharacterized protein</fullName>
    </submittedName>
</protein>
<comment type="caution">
    <text evidence="2">The sequence shown here is derived from an EMBL/GenBank/DDBJ whole genome shotgun (WGS) entry which is preliminary data.</text>
</comment>
<dbReference type="AlphaFoldDB" id="X6NF31"/>
<feature type="compositionally biased region" description="Basic and acidic residues" evidence="1">
    <location>
        <begin position="20"/>
        <end position="33"/>
    </location>
</feature>
<evidence type="ECO:0000313" key="2">
    <source>
        <dbReference type="EMBL" id="ETO24359.1"/>
    </source>
</evidence>
<reference evidence="2 3" key="1">
    <citation type="journal article" date="2013" name="Curr. Biol.">
        <title>The Genome of the Foraminiferan Reticulomyxa filosa.</title>
        <authorList>
            <person name="Glockner G."/>
            <person name="Hulsmann N."/>
            <person name="Schleicher M."/>
            <person name="Noegel A.A."/>
            <person name="Eichinger L."/>
            <person name="Gallinger C."/>
            <person name="Pawlowski J."/>
            <person name="Sierra R."/>
            <person name="Euteneuer U."/>
            <person name="Pillet L."/>
            <person name="Moustafa A."/>
            <person name="Platzer M."/>
            <person name="Groth M."/>
            <person name="Szafranski K."/>
            <person name="Schliwa M."/>
        </authorList>
    </citation>
    <scope>NUCLEOTIDE SEQUENCE [LARGE SCALE GENOMIC DNA]</scope>
</reference>
<organism evidence="2 3">
    <name type="scientific">Reticulomyxa filosa</name>
    <dbReference type="NCBI Taxonomy" id="46433"/>
    <lineage>
        <taxon>Eukaryota</taxon>
        <taxon>Sar</taxon>
        <taxon>Rhizaria</taxon>
        <taxon>Retaria</taxon>
        <taxon>Foraminifera</taxon>
        <taxon>Monothalamids</taxon>
        <taxon>Reticulomyxidae</taxon>
        <taxon>Reticulomyxa</taxon>
    </lineage>
</organism>
<accession>X6NF31</accession>
<feature type="compositionally biased region" description="Gly residues" evidence="1">
    <location>
        <begin position="53"/>
        <end position="75"/>
    </location>
</feature>
<evidence type="ECO:0000313" key="3">
    <source>
        <dbReference type="Proteomes" id="UP000023152"/>
    </source>
</evidence>
<name>X6NF31_RETFI</name>
<feature type="region of interest" description="Disordered" evidence="1">
    <location>
        <begin position="1"/>
        <end position="93"/>
    </location>
</feature>
<proteinExistence type="predicted"/>
<evidence type="ECO:0000256" key="1">
    <source>
        <dbReference type="SAM" id="MobiDB-lite"/>
    </source>
</evidence>
<dbReference type="EMBL" id="ASPP01009275">
    <property type="protein sequence ID" value="ETO24359.1"/>
    <property type="molecule type" value="Genomic_DNA"/>
</dbReference>
<gene>
    <name evidence="2" type="ORF">RFI_12797</name>
</gene>
<dbReference type="Proteomes" id="UP000023152">
    <property type="component" value="Unassembled WGS sequence"/>
</dbReference>
<keyword evidence="3" id="KW-1185">Reference proteome</keyword>
<feature type="compositionally biased region" description="Basic and acidic residues" evidence="1">
    <location>
        <begin position="40"/>
        <end position="52"/>
    </location>
</feature>